<dbReference type="AlphaFoldDB" id="I3EG45"/>
<protein>
    <submittedName>
        <fullName evidence="2">Uncharacterized protein</fullName>
    </submittedName>
</protein>
<evidence type="ECO:0000256" key="1">
    <source>
        <dbReference type="SAM" id="SignalP"/>
    </source>
</evidence>
<keyword evidence="1" id="KW-0732">Signal</keyword>
<evidence type="ECO:0000313" key="2">
    <source>
        <dbReference type="EMBL" id="EIJ88192.1"/>
    </source>
</evidence>
<dbReference type="VEuPathDB" id="MicrosporidiaDB:NEQG_01636"/>
<dbReference type="OrthoDB" id="10306177at2759"/>
<proteinExistence type="predicted"/>
<reference evidence="2" key="1">
    <citation type="submission" date="2011-01" db="EMBL/GenBank/DDBJ databases">
        <title>The Genome Sequence of Nematocida parisii strain ERTm3.</title>
        <authorList>
            <consortium name="The Broad Institute Genome Sequencing Platform"/>
            <consortium name="The Broad Institute Genome Sequencing Center for Infectious Disease"/>
            <person name="Cuomo C."/>
            <person name="Troemel E."/>
            <person name="Young S.K."/>
            <person name="Zeng Q."/>
            <person name="Gargeya S."/>
            <person name="Fitzgerald M."/>
            <person name="Haas B."/>
            <person name="Abouelleil A."/>
            <person name="Alvarado L."/>
            <person name="Arachchi H.M."/>
            <person name="Berlin A."/>
            <person name="Chapman S.B."/>
            <person name="Gearin G."/>
            <person name="Goldberg J."/>
            <person name="Griggs A."/>
            <person name="Gujja S."/>
            <person name="Hansen M."/>
            <person name="Heiman D."/>
            <person name="Howarth C."/>
            <person name="Larimer J."/>
            <person name="Lui A."/>
            <person name="MacDonald P.J.P."/>
            <person name="McCowen C."/>
            <person name="Montmayeur A."/>
            <person name="Murphy C."/>
            <person name="Neiman D."/>
            <person name="Pearson M."/>
            <person name="Priest M."/>
            <person name="Roberts A."/>
            <person name="Saif S."/>
            <person name="Shea T."/>
            <person name="Sisk P."/>
            <person name="Stolte C."/>
            <person name="Sykes S."/>
            <person name="Wortman J."/>
            <person name="Nusbaum C."/>
            <person name="Birren B."/>
        </authorList>
    </citation>
    <scope>NUCLEOTIDE SEQUENCE</scope>
    <source>
        <strain evidence="2">ERTm3</strain>
    </source>
</reference>
<sequence length="989" mass="115770">MKKLRKKFFIFRLLYIYVEIVICSNFKPECKQDRKKDSNWPYNRAHSSRSIISVLNTSAKSKELPIVRNTCYNTNYVSHTMDIQPIQIADPSLNIYNAFKSFHDANANTASSSNIQEFYYRYVDSYDSDDTGNDANVSTIYLNPELTSDSPSRATLRPISSITINPLKVDSTTKSTINTMPYSRKLEHRYIIRNYTSYIENIDKAVFLSSTGCLRSNKVDSKTMEAIKNWNSDAKTDIWTMVKNINSKFLLLKRILQNMMKTDPDKRMSNPLFYIGFLNDLVYYNKIHMPAINRYHNYIHTKKKRESLGDIWLNKEVNLYCCCSGIDRQINIKGKEKDIQLKKKLNAILLIPEVYEDFYKMSVSAINEFKKEIMCNGESDNINKYLNDLKKELPHICPIISYLIHTAQKDEILAEKSYNEIKQIKLPRNIGKLIKNFNTVDVYNLVLNTVRLFYTYYGVSYRLKSSQKCVIINRTPLIHINNMCMFRSHSKILGVNSVMAQKHFKFTAKIKNICIAENSMLNPNFVVINLTDFGSIAENNPLLTIKDHYHVQFVDNVWHTVTMVHLPYYIYRQKNGTIKNYQFHTIKDIINYLERAINIKDATKYGKSGCIYPFKYSKQNKTWSIMTEESNLNKTVQTIESENCNMVFYCIKENIYETEFCFAQFVYSSEVKNNVKDDNMDKIRIPLFLPRIMVSGAALGPYDENNINYNVFRLGEYKDLTPIDYTEVYTTPPFNSDSRSSNSQTDDSILSEIKRHMKESDLNYAIKHYYSDFFIRNSTDFYEDPQCYCMNIQQGIDENTSNVNITWNTRIYESVYEYTTYKFDSKIRDERTRMGVINQPAHVSFIDMLQRKNPSLNTALYGHCFYKSHAEVDYKTSSVFCLTMKDLLERMNAYLVDKNTKDEIIDPISMRKLYKKDYDPKFILKDVSSAIQNSKLEEIKQSDEGILYIRDNNYNGCKYGIHYDILSSLINTDRITQKSRLKQLKKPIT</sequence>
<name>I3EG45_NEMP3</name>
<dbReference type="EMBL" id="GL870879">
    <property type="protein sequence ID" value="EIJ88192.1"/>
    <property type="molecule type" value="Genomic_DNA"/>
</dbReference>
<dbReference type="Proteomes" id="UP000002872">
    <property type="component" value="Unassembled WGS sequence"/>
</dbReference>
<dbReference type="InParanoid" id="I3EG45"/>
<dbReference type="OMA" id="NHANWES"/>
<feature type="chain" id="PRO_5003670522" evidence="1">
    <location>
        <begin position="24"/>
        <end position="989"/>
    </location>
</feature>
<feature type="signal peptide" evidence="1">
    <location>
        <begin position="1"/>
        <end position="23"/>
    </location>
</feature>
<accession>I3EG45</accession>
<keyword evidence="3" id="KW-1185">Reference proteome</keyword>
<evidence type="ECO:0000313" key="3">
    <source>
        <dbReference type="Proteomes" id="UP000002872"/>
    </source>
</evidence>
<dbReference type="HOGENOM" id="CLU_013840_0_0_1"/>
<organism evidence="2 3">
    <name type="scientific">Nematocida parisii (strain ERTm3)</name>
    <name type="common">Nematode killer fungus</name>
    <dbReference type="NCBI Taxonomy" id="935791"/>
    <lineage>
        <taxon>Eukaryota</taxon>
        <taxon>Fungi</taxon>
        <taxon>Fungi incertae sedis</taxon>
        <taxon>Microsporidia</taxon>
        <taxon>Nematocida</taxon>
    </lineage>
</organism>
<gene>
    <name evidence="2" type="ORF">NEQG_01636</name>
</gene>